<accession>A0A318JWN6</accession>
<dbReference type="EMBL" id="QJKF01000013">
    <property type="protein sequence ID" value="PXX58673.1"/>
    <property type="molecule type" value="Genomic_DNA"/>
</dbReference>
<evidence type="ECO:0000256" key="3">
    <source>
        <dbReference type="ARBA" id="ARBA00023125"/>
    </source>
</evidence>
<keyword evidence="3" id="KW-0238">DNA-binding</keyword>
<dbReference type="PROSITE" id="PS50931">
    <property type="entry name" value="HTH_LYSR"/>
    <property type="match status" value="1"/>
</dbReference>
<organism evidence="6 7">
    <name type="scientific">Nocardia tenerifensis</name>
    <dbReference type="NCBI Taxonomy" id="228006"/>
    <lineage>
        <taxon>Bacteria</taxon>
        <taxon>Bacillati</taxon>
        <taxon>Actinomycetota</taxon>
        <taxon>Actinomycetes</taxon>
        <taxon>Mycobacteriales</taxon>
        <taxon>Nocardiaceae</taxon>
        <taxon>Nocardia</taxon>
    </lineage>
</organism>
<sequence length="293" mass="32426">MDLLQLRYFQTVARREHISQAAEELLVAQPSVSRTIARLEKELGVPLFDRVGRQVRLNAFGAAFLRRVDRALGELDDARRELADSAGLDHGRVAVAAETLLTISGLLARFRVRHPGVDIRLFQSNAEGMTRQLADREVDLCFASQPLIGPEHRSMTLRREEVVLAVPLAHPLAARDRVGIAELADEPWVTCRPGYWPRELLDRLFTAAELRPKIVCEADEPGVTGDLIGAGLGIGLVPSTSRQVLPRTSPVAWLQVDAPGCERTLSVVWRDDAYLSVAAQRLRDFAMVMADEA</sequence>
<dbReference type="Gene3D" id="1.10.10.10">
    <property type="entry name" value="Winged helix-like DNA-binding domain superfamily/Winged helix DNA-binding domain"/>
    <property type="match status" value="1"/>
</dbReference>
<feature type="domain" description="HTH lysR-type" evidence="5">
    <location>
        <begin position="1"/>
        <end position="58"/>
    </location>
</feature>
<evidence type="ECO:0000256" key="1">
    <source>
        <dbReference type="ARBA" id="ARBA00009437"/>
    </source>
</evidence>
<dbReference type="RefSeq" id="WP_040734444.1">
    <property type="nucleotide sequence ID" value="NZ_QJKF01000013.1"/>
</dbReference>
<dbReference type="InterPro" id="IPR005119">
    <property type="entry name" value="LysR_subst-bd"/>
</dbReference>
<name>A0A318JWN6_9NOCA</name>
<proteinExistence type="inferred from homology"/>
<comment type="caution">
    <text evidence="6">The sequence shown here is derived from an EMBL/GenBank/DDBJ whole genome shotgun (WGS) entry which is preliminary data.</text>
</comment>
<evidence type="ECO:0000313" key="6">
    <source>
        <dbReference type="EMBL" id="PXX58673.1"/>
    </source>
</evidence>
<dbReference type="FunFam" id="1.10.10.10:FF:000001">
    <property type="entry name" value="LysR family transcriptional regulator"/>
    <property type="match status" value="1"/>
</dbReference>
<dbReference type="GO" id="GO:0003700">
    <property type="term" value="F:DNA-binding transcription factor activity"/>
    <property type="evidence" value="ECO:0007669"/>
    <property type="project" value="InterPro"/>
</dbReference>
<keyword evidence="4" id="KW-0804">Transcription</keyword>
<dbReference type="SUPFAM" id="SSF53850">
    <property type="entry name" value="Periplasmic binding protein-like II"/>
    <property type="match status" value="1"/>
</dbReference>
<evidence type="ECO:0000259" key="5">
    <source>
        <dbReference type="PROSITE" id="PS50931"/>
    </source>
</evidence>
<dbReference type="InterPro" id="IPR000847">
    <property type="entry name" value="LysR_HTH_N"/>
</dbReference>
<evidence type="ECO:0000256" key="4">
    <source>
        <dbReference type="ARBA" id="ARBA00023163"/>
    </source>
</evidence>
<dbReference type="GO" id="GO:0003677">
    <property type="term" value="F:DNA binding"/>
    <property type="evidence" value="ECO:0007669"/>
    <property type="project" value="UniProtKB-KW"/>
</dbReference>
<dbReference type="Proteomes" id="UP000247569">
    <property type="component" value="Unassembled WGS sequence"/>
</dbReference>
<dbReference type="PRINTS" id="PR00039">
    <property type="entry name" value="HTHLYSR"/>
</dbReference>
<dbReference type="PANTHER" id="PTHR30419">
    <property type="entry name" value="HTH-TYPE TRANSCRIPTIONAL REGULATOR YBHD"/>
    <property type="match status" value="1"/>
</dbReference>
<gene>
    <name evidence="6" type="ORF">DFR70_1138</name>
</gene>
<dbReference type="Pfam" id="PF03466">
    <property type="entry name" value="LysR_substrate"/>
    <property type="match status" value="1"/>
</dbReference>
<dbReference type="Gene3D" id="3.40.190.290">
    <property type="match status" value="1"/>
</dbReference>
<reference evidence="6 7" key="1">
    <citation type="submission" date="2018-05" db="EMBL/GenBank/DDBJ databases">
        <title>Genomic Encyclopedia of Type Strains, Phase IV (KMG-IV): sequencing the most valuable type-strain genomes for metagenomic binning, comparative biology and taxonomic classification.</title>
        <authorList>
            <person name="Goeker M."/>
        </authorList>
    </citation>
    <scope>NUCLEOTIDE SEQUENCE [LARGE SCALE GENOMIC DNA]</scope>
    <source>
        <strain evidence="6 7">DSM 44704</strain>
    </source>
</reference>
<dbReference type="PANTHER" id="PTHR30419:SF28">
    <property type="entry name" value="HTH-TYPE TRANSCRIPTIONAL REGULATOR BSDA"/>
    <property type="match status" value="1"/>
</dbReference>
<protein>
    <submittedName>
        <fullName evidence="6">Transcriptional regulator</fullName>
    </submittedName>
</protein>
<dbReference type="OrthoDB" id="3181812at2"/>
<dbReference type="SUPFAM" id="SSF46785">
    <property type="entry name" value="Winged helix' DNA-binding domain"/>
    <property type="match status" value="1"/>
</dbReference>
<dbReference type="InterPro" id="IPR036388">
    <property type="entry name" value="WH-like_DNA-bd_sf"/>
</dbReference>
<evidence type="ECO:0000256" key="2">
    <source>
        <dbReference type="ARBA" id="ARBA00023015"/>
    </source>
</evidence>
<dbReference type="InterPro" id="IPR050950">
    <property type="entry name" value="HTH-type_LysR_regulators"/>
</dbReference>
<dbReference type="GO" id="GO:0005829">
    <property type="term" value="C:cytosol"/>
    <property type="evidence" value="ECO:0007669"/>
    <property type="project" value="TreeGrafter"/>
</dbReference>
<comment type="similarity">
    <text evidence="1">Belongs to the LysR transcriptional regulatory family.</text>
</comment>
<evidence type="ECO:0000313" key="7">
    <source>
        <dbReference type="Proteomes" id="UP000247569"/>
    </source>
</evidence>
<dbReference type="InterPro" id="IPR036390">
    <property type="entry name" value="WH_DNA-bd_sf"/>
</dbReference>
<dbReference type="AlphaFoldDB" id="A0A318JWN6"/>
<keyword evidence="7" id="KW-1185">Reference proteome</keyword>
<keyword evidence="2" id="KW-0805">Transcription regulation</keyword>
<dbReference type="Pfam" id="PF00126">
    <property type="entry name" value="HTH_1"/>
    <property type="match status" value="1"/>
</dbReference>